<keyword evidence="3" id="KW-0813">Transport</keyword>
<evidence type="ECO:0000256" key="4">
    <source>
        <dbReference type="ARBA" id="ARBA00022692"/>
    </source>
</evidence>
<proteinExistence type="inferred from homology"/>
<evidence type="ECO:0000256" key="5">
    <source>
        <dbReference type="ARBA" id="ARBA00022847"/>
    </source>
</evidence>
<evidence type="ECO:0000313" key="9">
    <source>
        <dbReference type="EMBL" id="KAJ8968281.1"/>
    </source>
</evidence>
<feature type="transmembrane region" description="Helical" evidence="8">
    <location>
        <begin position="117"/>
        <end position="135"/>
    </location>
</feature>
<name>A0ABQ9IXZ6_9CUCU</name>
<accession>A0ABQ9IXZ6</accession>
<keyword evidence="10" id="KW-1185">Reference proteome</keyword>
<reference evidence="9" key="1">
    <citation type="journal article" date="2023" name="Insect Mol. Biol.">
        <title>Genome sequencing provides insights into the evolution of gene families encoding plant cell wall-degrading enzymes in longhorned beetles.</title>
        <authorList>
            <person name="Shin N.R."/>
            <person name="Okamura Y."/>
            <person name="Kirsch R."/>
            <person name="Pauchet Y."/>
        </authorList>
    </citation>
    <scope>NUCLEOTIDE SEQUENCE</scope>
    <source>
        <strain evidence="9">MMC_N1</strain>
    </source>
</reference>
<organism evidence="9 10">
    <name type="scientific">Molorchus minor</name>
    <dbReference type="NCBI Taxonomy" id="1323400"/>
    <lineage>
        <taxon>Eukaryota</taxon>
        <taxon>Metazoa</taxon>
        <taxon>Ecdysozoa</taxon>
        <taxon>Arthropoda</taxon>
        <taxon>Hexapoda</taxon>
        <taxon>Insecta</taxon>
        <taxon>Pterygota</taxon>
        <taxon>Neoptera</taxon>
        <taxon>Endopterygota</taxon>
        <taxon>Coleoptera</taxon>
        <taxon>Polyphaga</taxon>
        <taxon>Cucujiformia</taxon>
        <taxon>Chrysomeloidea</taxon>
        <taxon>Cerambycidae</taxon>
        <taxon>Lamiinae</taxon>
        <taxon>Monochamini</taxon>
        <taxon>Molorchus</taxon>
    </lineage>
</organism>
<evidence type="ECO:0000256" key="8">
    <source>
        <dbReference type="SAM" id="Phobius"/>
    </source>
</evidence>
<keyword evidence="7 8" id="KW-0472">Membrane</keyword>
<dbReference type="InterPro" id="IPR000175">
    <property type="entry name" value="Na/ntran_symport"/>
</dbReference>
<dbReference type="Proteomes" id="UP001162164">
    <property type="component" value="Unassembled WGS sequence"/>
</dbReference>
<evidence type="ECO:0000256" key="6">
    <source>
        <dbReference type="ARBA" id="ARBA00022989"/>
    </source>
</evidence>
<dbReference type="PROSITE" id="PS50267">
    <property type="entry name" value="NA_NEUROTRAN_SYMP_3"/>
    <property type="match status" value="1"/>
</dbReference>
<comment type="caution">
    <text evidence="9">The sequence shown here is derived from an EMBL/GenBank/DDBJ whole genome shotgun (WGS) entry which is preliminary data.</text>
</comment>
<dbReference type="PANTHER" id="PTHR11616">
    <property type="entry name" value="SODIUM/CHLORIDE DEPENDENT TRANSPORTER"/>
    <property type="match status" value="1"/>
</dbReference>
<keyword evidence="5" id="KW-0769">Symport</keyword>
<evidence type="ECO:0000256" key="1">
    <source>
        <dbReference type="ARBA" id="ARBA00004141"/>
    </source>
</evidence>
<dbReference type="EMBL" id="JAPWTJ010002031">
    <property type="protein sequence ID" value="KAJ8968281.1"/>
    <property type="molecule type" value="Genomic_DNA"/>
</dbReference>
<gene>
    <name evidence="9" type="ORF">NQ317_011082</name>
</gene>
<evidence type="ECO:0000256" key="3">
    <source>
        <dbReference type="ARBA" id="ARBA00022448"/>
    </source>
</evidence>
<dbReference type="InterPro" id="IPR037272">
    <property type="entry name" value="SNS_sf"/>
</dbReference>
<dbReference type="SUPFAM" id="SSF161070">
    <property type="entry name" value="SNF-like"/>
    <property type="match status" value="1"/>
</dbReference>
<feature type="transmembrane region" description="Helical" evidence="8">
    <location>
        <begin position="45"/>
        <end position="65"/>
    </location>
</feature>
<protein>
    <submittedName>
        <fullName evidence="9">Uncharacterized protein</fullName>
    </submittedName>
</protein>
<evidence type="ECO:0000256" key="7">
    <source>
        <dbReference type="ARBA" id="ARBA00023136"/>
    </source>
</evidence>
<dbReference type="Pfam" id="PF00209">
    <property type="entry name" value="SNF"/>
    <property type="match status" value="1"/>
</dbReference>
<comment type="similarity">
    <text evidence="2">Belongs to the sodium:neurotransmitter symporter (SNF) (TC 2.A.22) family.</text>
</comment>
<comment type="subcellular location">
    <subcellularLocation>
        <location evidence="1">Membrane</location>
        <topology evidence="1">Multi-pass membrane protein</topology>
    </subcellularLocation>
</comment>
<evidence type="ECO:0000256" key="2">
    <source>
        <dbReference type="ARBA" id="ARBA00006459"/>
    </source>
</evidence>
<keyword evidence="6 8" id="KW-1133">Transmembrane helix</keyword>
<dbReference type="PANTHER" id="PTHR11616:SF236">
    <property type="entry name" value="TRANSPORTER"/>
    <property type="match status" value="1"/>
</dbReference>
<evidence type="ECO:0000313" key="10">
    <source>
        <dbReference type="Proteomes" id="UP001162164"/>
    </source>
</evidence>
<sequence length="222" mass="24821">MLVLEGIPLFLIELGIGQKMRLGSLGVWNTIHPWLGGIGISSCMVTFFVALYYNVIITWCFFYMFKSITTELPWGQCPLENGEIIPECEKSSATEYFWHRVTLDAASSIDNPGSPRWWIVLCLLLSWIIVFFIVMKGIQSSGKTLVQEGDMCIFMKSSYTSPHCSHIQVLTIFFIQGMTLEGAGEGALLICSKPQVEKLKDPVVWLDAATKSSIPSDWPSVP</sequence>
<keyword evidence="4 8" id="KW-0812">Transmembrane</keyword>